<evidence type="ECO:0000313" key="2">
    <source>
        <dbReference type="EMBL" id="KAH0807608.1"/>
    </source>
</evidence>
<name>A0A8J6L623_TENMO</name>
<comment type="caution">
    <text evidence="2">The sequence shown here is derived from an EMBL/GenBank/DDBJ whole genome shotgun (WGS) entry which is preliminary data.</text>
</comment>
<dbReference type="Proteomes" id="UP000719412">
    <property type="component" value="Unassembled WGS sequence"/>
</dbReference>
<protein>
    <submittedName>
        <fullName evidence="2">Uncharacterized protein</fullName>
    </submittedName>
</protein>
<keyword evidence="3" id="KW-1185">Reference proteome</keyword>
<dbReference type="AlphaFoldDB" id="A0A8J6L623"/>
<accession>A0A8J6L623</accession>
<evidence type="ECO:0000313" key="3">
    <source>
        <dbReference type="Proteomes" id="UP000719412"/>
    </source>
</evidence>
<reference evidence="2" key="2">
    <citation type="submission" date="2021-08" db="EMBL/GenBank/DDBJ databases">
        <authorList>
            <person name="Eriksson T."/>
        </authorList>
    </citation>
    <scope>NUCLEOTIDE SEQUENCE</scope>
    <source>
        <strain evidence="2">Stoneville</strain>
        <tissue evidence="2">Whole head</tissue>
    </source>
</reference>
<gene>
    <name evidence="2" type="ORF">GEV33_015184</name>
</gene>
<evidence type="ECO:0000256" key="1">
    <source>
        <dbReference type="SAM" id="MobiDB-lite"/>
    </source>
</evidence>
<organism evidence="2 3">
    <name type="scientific">Tenebrio molitor</name>
    <name type="common">Yellow mealworm beetle</name>
    <dbReference type="NCBI Taxonomy" id="7067"/>
    <lineage>
        <taxon>Eukaryota</taxon>
        <taxon>Metazoa</taxon>
        <taxon>Ecdysozoa</taxon>
        <taxon>Arthropoda</taxon>
        <taxon>Hexapoda</taxon>
        <taxon>Insecta</taxon>
        <taxon>Pterygota</taxon>
        <taxon>Neoptera</taxon>
        <taxon>Endopterygota</taxon>
        <taxon>Coleoptera</taxon>
        <taxon>Polyphaga</taxon>
        <taxon>Cucujiformia</taxon>
        <taxon>Tenebrionidae</taxon>
        <taxon>Tenebrio</taxon>
    </lineage>
</organism>
<sequence length="155" mass="17702">MDDKLKRFECVGYHNTCLSRTVESAPELADRPRRRIETFRFVKKRRHDEEADQQVRYGQRQQEIVGDVLQPPVEDDRQTDEDVAQPPGDDEHHHEQETPVVVRPPARSLIAARAFDTTLRMKSPTLAFVKLVATTAVTLASSHAVQKVAFRSNSQ</sequence>
<dbReference type="EMBL" id="JABDTM020030006">
    <property type="protein sequence ID" value="KAH0807608.1"/>
    <property type="molecule type" value="Genomic_DNA"/>
</dbReference>
<proteinExistence type="predicted"/>
<feature type="region of interest" description="Disordered" evidence="1">
    <location>
        <begin position="45"/>
        <end position="105"/>
    </location>
</feature>
<reference evidence="2" key="1">
    <citation type="journal article" date="2020" name="J Insects Food Feed">
        <title>The yellow mealworm (Tenebrio molitor) genome: a resource for the emerging insects as food and feed industry.</title>
        <authorList>
            <person name="Eriksson T."/>
            <person name="Andere A."/>
            <person name="Kelstrup H."/>
            <person name="Emery V."/>
            <person name="Picard C."/>
        </authorList>
    </citation>
    <scope>NUCLEOTIDE SEQUENCE</scope>
    <source>
        <strain evidence="2">Stoneville</strain>
        <tissue evidence="2">Whole head</tissue>
    </source>
</reference>